<dbReference type="InterPro" id="IPR020803">
    <property type="entry name" value="MeTfrase_dom"/>
</dbReference>
<name>A0A1H7LUD1_STIAU</name>
<feature type="domain" description="Polyketide synthase-like methyltransferase" evidence="4">
    <location>
        <begin position="30"/>
        <end position="280"/>
    </location>
</feature>
<evidence type="ECO:0000313" key="6">
    <source>
        <dbReference type="Proteomes" id="UP000182719"/>
    </source>
</evidence>
<proteinExistence type="predicted"/>
<evidence type="ECO:0000256" key="3">
    <source>
        <dbReference type="ARBA" id="ARBA00022691"/>
    </source>
</evidence>
<keyword evidence="3" id="KW-0949">S-adenosyl-L-methionine</keyword>
<dbReference type="InterPro" id="IPR013216">
    <property type="entry name" value="Methyltransf_11"/>
</dbReference>
<dbReference type="Proteomes" id="UP000182719">
    <property type="component" value="Unassembled WGS sequence"/>
</dbReference>
<dbReference type="OrthoDB" id="9777830at2"/>
<accession>A0A1H7LUD1</accession>
<dbReference type="SMART" id="SM00828">
    <property type="entry name" value="PKS_MT"/>
    <property type="match status" value="1"/>
</dbReference>
<dbReference type="AlphaFoldDB" id="A0A1H7LUD1"/>
<dbReference type="GO" id="GO:0008757">
    <property type="term" value="F:S-adenosylmethionine-dependent methyltransferase activity"/>
    <property type="evidence" value="ECO:0007669"/>
    <property type="project" value="InterPro"/>
</dbReference>
<keyword evidence="6" id="KW-1185">Reference proteome</keyword>
<dbReference type="RefSeq" id="WP_075005928.1">
    <property type="nucleotide sequence ID" value="NZ_FOAP01000003.1"/>
</dbReference>
<dbReference type="Gene3D" id="3.40.50.150">
    <property type="entry name" value="Vaccinia Virus protein VP39"/>
    <property type="match status" value="1"/>
</dbReference>
<evidence type="ECO:0000256" key="2">
    <source>
        <dbReference type="ARBA" id="ARBA00022679"/>
    </source>
</evidence>
<dbReference type="EMBL" id="FOAP01000003">
    <property type="protein sequence ID" value="SEL02512.1"/>
    <property type="molecule type" value="Genomic_DNA"/>
</dbReference>
<dbReference type="Pfam" id="PF08241">
    <property type="entry name" value="Methyltransf_11"/>
    <property type="match status" value="1"/>
</dbReference>
<keyword evidence="1 5" id="KW-0489">Methyltransferase</keyword>
<dbReference type="InterPro" id="IPR029063">
    <property type="entry name" value="SAM-dependent_MTases_sf"/>
</dbReference>
<organism evidence="5 6">
    <name type="scientific">Stigmatella aurantiaca</name>
    <dbReference type="NCBI Taxonomy" id="41"/>
    <lineage>
        <taxon>Bacteria</taxon>
        <taxon>Pseudomonadati</taxon>
        <taxon>Myxococcota</taxon>
        <taxon>Myxococcia</taxon>
        <taxon>Myxococcales</taxon>
        <taxon>Cystobacterineae</taxon>
        <taxon>Archangiaceae</taxon>
        <taxon>Stigmatella</taxon>
    </lineage>
</organism>
<evidence type="ECO:0000256" key="1">
    <source>
        <dbReference type="ARBA" id="ARBA00022603"/>
    </source>
</evidence>
<gene>
    <name evidence="5" type="ORF">SAMN05444354_103341</name>
</gene>
<evidence type="ECO:0000259" key="4">
    <source>
        <dbReference type="SMART" id="SM00828"/>
    </source>
</evidence>
<reference evidence="6" key="1">
    <citation type="submission" date="2016-10" db="EMBL/GenBank/DDBJ databases">
        <authorList>
            <person name="Varghese N."/>
            <person name="Submissions S."/>
        </authorList>
    </citation>
    <scope>NUCLEOTIDE SEQUENCE [LARGE SCALE GENOMIC DNA]</scope>
    <source>
        <strain evidence="6">DSM 17044</strain>
    </source>
</reference>
<dbReference type="InterPro" id="IPR050447">
    <property type="entry name" value="Erg6_SMT_methyltransf"/>
</dbReference>
<dbReference type="SUPFAM" id="SSF53335">
    <property type="entry name" value="S-adenosyl-L-methionine-dependent methyltransferases"/>
    <property type="match status" value="1"/>
</dbReference>
<dbReference type="CDD" id="cd02440">
    <property type="entry name" value="AdoMet_MTases"/>
    <property type="match status" value="1"/>
</dbReference>
<keyword evidence="2 5" id="KW-0808">Transferase</keyword>
<dbReference type="PANTHER" id="PTHR44068">
    <property type="entry name" value="ZGC:194242"/>
    <property type="match status" value="1"/>
</dbReference>
<evidence type="ECO:0000313" key="5">
    <source>
        <dbReference type="EMBL" id="SEL02512.1"/>
    </source>
</evidence>
<sequence length="281" mass="31338">MPPVHAPPYARVILEHLHGGDEGLNQLFGRHIHWGWWADGQQADGTLTDFEAAADRMCHQLFEAAALREGMHVLDAGCGFGGTLATLDARYRDVSLTGLNIDARQLERARQQVRASPGNAVTFVEGDACAMPFPDASFDVVLAVECIFHFPDRQRFFEEARRVLRPGGRLVVSDFVPRRPLVPALAAQDVLFGAYQRRVSGYVDIRCPLPRYRALAQRTGFLSLAERDITANTLPTYGVVRRMMTPRFGAQAALSLAGLMTLELVTRLDLLRYMILSFSRR</sequence>
<dbReference type="PANTHER" id="PTHR44068:SF11">
    <property type="entry name" value="GERANYL DIPHOSPHATE 2-C-METHYLTRANSFERASE"/>
    <property type="match status" value="1"/>
</dbReference>
<dbReference type="GO" id="GO:0032259">
    <property type="term" value="P:methylation"/>
    <property type="evidence" value="ECO:0007669"/>
    <property type="project" value="UniProtKB-KW"/>
</dbReference>
<protein>
    <submittedName>
        <fullName evidence="5">Methyltransferase domain-containing protein</fullName>
    </submittedName>
</protein>